<evidence type="ECO:0000313" key="7">
    <source>
        <dbReference type="Proteomes" id="UP000085678"/>
    </source>
</evidence>
<keyword evidence="7" id="KW-1185">Reference proteome</keyword>
<keyword evidence="3" id="KW-1133">Transmembrane helix</keyword>
<organism evidence="7 8">
    <name type="scientific">Lingula anatina</name>
    <name type="common">Brachiopod</name>
    <name type="synonym">Lingula unguis</name>
    <dbReference type="NCBI Taxonomy" id="7574"/>
    <lineage>
        <taxon>Eukaryota</taxon>
        <taxon>Metazoa</taxon>
        <taxon>Spiralia</taxon>
        <taxon>Lophotrochozoa</taxon>
        <taxon>Brachiopoda</taxon>
        <taxon>Linguliformea</taxon>
        <taxon>Lingulata</taxon>
        <taxon>Lingulida</taxon>
        <taxon>Linguloidea</taxon>
        <taxon>Lingulidae</taxon>
        <taxon>Lingula</taxon>
    </lineage>
</organism>
<sequence>MNVYTPQYIRDVNGDGVPDVLLAHGGDPMRESGEPVTLSGELVILSGKYGGVLRWVKVPDHMETYFSPQLYRQSTDTLAVLFGTGGETHGGALWWIDLEDLLRGHMSKAKKLYSDPFKGIMTPPALADINQDGVEDIVIPAFNSTVVAIDGDTLQQLWKTTFTGSESYNTPAVGYYNNDDVPDFMVRYAHGPGFPVYYDSVTTILDGKTGKMLLDKPVRDSIGVQSSPLAVSVEGFGNDLFLYWVADCEDHEGQGGVFTFAEDTNVHQQSRSDVCRLRFNTRGFTKLMVSGRRTPHPGITVYDSRQRQKVEHSAWVNTTMEAIEFVKKHQQYLEDYLDHQSHRGAHQRPKNAGRKTVHHNLASRPAYTHTKGYNSDIRHSAPSYPKQNGRQKQNGRSYGRHYSNINNNGRYAEKSTGRNGFGSFSTSPSQNRNSEQYNLDKKNYGDFENLFRDYTNRNGAQYDSDKQRNKWYQNYLPVGGSQNTDRFTKKERNTYSGSKNHNPNAGYSVPSQRERLLGRKNLGQRIGRQAATRREKRHMSPHDDNGIQRLLSTGTLAPPLLNPSLPAYNNGIDLVFATYWIFPAKTEALLPEDQACVRQLMMNTSMRNDRYGKYYGLDDHAFRHAVTDECLARGGRHPPEGGTFQDAKEYNPYDLKMGQLTVYRLRLKCTCPDAGLTGGKECGSILPFHKQGWAAYMGTRGTSHFKPRKPW</sequence>
<dbReference type="PANTHER" id="PTHR21419:SF36">
    <property type="entry name" value="PROTEIN FAM234A-LIKE"/>
    <property type="match status" value="1"/>
</dbReference>
<dbReference type="RefSeq" id="XP_013379917.1">
    <property type="nucleotide sequence ID" value="XM_013524463.1"/>
</dbReference>
<feature type="region of interest" description="Disordered" evidence="5">
    <location>
        <begin position="341"/>
        <end position="439"/>
    </location>
</feature>
<dbReference type="PANTHER" id="PTHR21419">
    <property type="match status" value="1"/>
</dbReference>
<keyword evidence="4" id="KW-0472">Membrane</keyword>
<evidence type="ECO:0000256" key="3">
    <source>
        <dbReference type="ARBA" id="ARBA00022989"/>
    </source>
</evidence>
<dbReference type="InterPro" id="IPR055409">
    <property type="entry name" value="Beta-prop_FAM234A_B"/>
</dbReference>
<evidence type="ECO:0000259" key="6">
    <source>
        <dbReference type="Pfam" id="PF23727"/>
    </source>
</evidence>
<feature type="compositionally biased region" description="Basic residues" evidence="5">
    <location>
        <begin position="342"/>
        <end position="358"/>
    </location>
</feature>
<dbReference type="SUPFAM" id="SSF69318">
    <property type="entry name" value="Integrin alpha N-terminal domain"/>
    <property type="match status" value="1"/>
</dbReference>
<dbReference type="Proteomes" id="UP000085678">
    <property type="component" value="Unplaced"/>
</dbReference>
<dbReference type="GO" id="GO:0016020">
    <property type="term" value="C:membrane"/>
    <property type="evidence" value="ECO:0007669"/>
    <property type="project" value="UniProtKB-SubCell"/>
</dbReference>
<feature type="region of interest" description="Disordered" evidence="5">
    <location>
        <begin position="526"/>
        <end position="546"/>
    </location>
</feature>
<keyword evidence="2" id="KW-0812">Transmembrane</keyword>
<feature type="compositionally biased region" description="Polar residues" evidence="5">
    <location>
        <begin position="422"/>
        <end position="437"/>
    </location>
</feature>
<gene>
    <name evidence="8" type="primary">LOC106151285</name>
</gene>
<dbReference type="OrthoDB" id="567787at2759"/>
<evidence type="ECO:0000256" key="4">
    <source>
        <dbReference type="ARBA" id="ARBA00023136"/>
    </source>
</evidence>
<accession>A0A1S3H1V1</accession>
<evidence type="ECO:0000313" key="8">
    <source>
        <dbReference type="RefSeq" id="XP_013379917.1"/>
    </source>
</evidence>
<dbReference type="AlphaFoldDB" id="A0A1S3H1V1"/>
<reference evidence="8" key="1">
    <citation type="submission" date="2025-08" db="UniProtKB">
        <authorList>
            <consortium name="RefSeq"/>
        </authorList>
    </citation>
    <scope>IDENTIFICATION</scope>
    <source>
        <tissue evidence="8">Gonads</tissue>
    </source>
</reference>
<proteinExistence type="predicted"/>
<dbReference type="KEGG" id="lak:106151285"/>
<name>A0A1S3H1V1_LINAN</name>
<feature type="compositionally biased region" description="Polar residues" evidence="5">
    <location>
        <begin position="385"/>
        <end position="396"/>
    </location>
</feature>
<dbReference type="InterPro" id="IPR028994">
    <property type="entry name" value="Integrin_alpha_N"/>
</dbReference>
<comment type="subcellular location">
    <subcellularLocation>
        <location evidence="1">Membrane</location>
        <topology evidence="1">Single-pass membrane protein</topology>
    </subcellularLocation>
</comment>
<feature type="domain" description="FAM234A/B beta-propeller" evidence="6">
    <location>
        <begin position="9"/>
        <end position="221"/>
    </location>
</feature>
<evidence type="ECO:0000256" key="5">
    <source>
        <dbReference type="SAM" id="MobiDB-lite"/>
    </source>
</evidence>
<dbReference type="GeneID" id="106151285"/>
<dbReference type="InterPro" id="IPR045232">
    <property type="entry name" value="FAM234"/>
</dbReference>
<evidence type="ECO:0000256" key="2">
    <source>
        <dbReference type="ARBA" id="ARBA00022692"/>
    </source>
</evidence>
<evidence type="ECO:0000256" key="1">
    <source>
        <dbReference type="ARBA" id="ARBA00004167"/>
    </source>
</evidence>
<dbReference type="Pfam" id="PF23727">
    <property type="entry name" value="Beta-prop_FAM234A_B"/>
    <property type="match status" value="1"/>
</dbReference>
<protein>
    <submittedName>
        <fullName evidence="8">Uncharacterized protein LOC106151285</fullName>
    </submittedName>
</protein>
<dbReference type="InParanoid" id="A0A1S3H1V1"/>